<dbReference type="PROSITE" id="PS50835">
    <property type="entry name" value="IG_LIKE"/>
    <property type="match status" value="1"/>
</dbReference>
<dbReference type="InterPro" id="IPR007110">
    <property type="entry name" value="Ig-like_dom"/>
</dbReference>
<keyword evidence="3" id="KW-0675">Receptor</keyword>
<evidence type="ECO:0000313" key="9">
    <source>
        <dbReference type="Proteomes" id="UP001148018"/>
    </source>
</evidence>
<dbReference type="InterPro" id="IPR003599">
    <property type="entry name" value="Ig_sub"/>
</dbReference>
<evidence type="ECO:0000256" key="4">
    <source>
        <dbReference type="ARBA" id="ARBA00023319"/>
    </source>
</evidence>
<evidence type="ECO:0000313" key="8">
    <source>
        <dbReference type="EMBL" id="KAJ3594975.1"/>
    </source>
</evidence>
<keyword evidence="5" id="KW-0391">Immunity</keyword>
<dbReference type="OrthoDB" id="9803478at2759"/>
<protein>
    <recommendedName>
        <fullName evidence="7">Ig-like domain-containing protein</fullName>
    </recommendedName>
</protein>
<sequence>MHLFMLLVLFTGFPGDSYQQTVRSIQDRVQALPGDQVTLSCNYSSATAFYWYRQYPSSPPQFLVSKYINLSGFTLRKEEDRPVFHLDISSPAVSDSALYYCAVKPTVTGNTDSLYKNLTALQRRDEREEIWI</sequence>
<dbReference type="Pfam" id="PF07686">
    <property type="entry name" value="V-set"/>
    <property type="match status" value="1"/>
</dbReference>
<keyword evidence="1 6" id="KW-0732">Signal</keyword>
<evidence type="ECO:0000259" key="7">
    <source>
        <dbReference type="PROSITE" id="PS50835"/>
    </source>
</evidence>
<dbReference type="Proteomes" id="UP001148018">
    <property type="component" value="Unassembled WGS sequence"/>
</dbReference>
<organism evidence="8 9">
    <name type="scientific">Muraenolepis orangiensis</name>
    <name type="common">Patagonian moray cod</name>
    <dbReference type="NCBI Taxonomy" id="630683"/>
    <lineage>
        <taxon>Eukaryota</taxon>
        <taxon>Metazoa</taxon>
        <taxon>Chordata</taxon>
        <taxon>Craniata</taxon>
        <taxon>Vertebrata</taxon>
        <taxon>Euteleostomi</taxon>
        <taxon>Actinopterygii</taxon>
        <taxon>Neopterygii</taxon>
        <taxon>Teleostei</taxon>
        <taxon>Neoteleostei</taxon>
        <taxon>Acanthomorphata</taxon>
        <taxon>Zeiogadaria</taxon>
        <taxon>Gadariae</taxon>
        <taxon>Gadiformes</taxon>
        <taxon>Muraenolepidoidei</taxon>
        <taxon>Muraenolepididae</taxon>
        <taxon>Muraenolepis</taxon>
    </lineage>
</organism>
<dbReference type="Gene3D" id="2.60.40.10">
    <property type="entry name" value="Immunoglobulins"/>
    <property type="match status" value="1"/>
</dbReference>
<dbReference type="InterPro" id="IPR051287">
    <property type="entry name" value="TCR_variable_region"/>
</dbReference>
<dbReference type="SMART" id="SM00409">
    <property type="entry name" value="IG"/>
    <property type="match status" value="1"/>
</dbReference>
<dbReference type="GO" id="GO:0002250">
    <property type="term" value="P:adaptive immune response"/>
    <property type="evidence" value="ECO:0007669"/>
    <property type="project" value="UniProtKB-KW"/>
</dbReference>
<evidence type="ECO:0000256" key="1">
    <source>
        <dbReference type="ARBA" id="ARBA00022729"/>
    </source>
</evidence>
<feature type="domain" description="Ig-like" evidence="7">
    <location>
        <begin position="14"/>
        <end position="119"/>
    </location>
</feature>
<evidence type="ECO:0000256" key="5">
    <source>
        <dbReference type="ARBA" id="ARBA00043266"/>
    </source>
</evidence>
<dbReference type="PANTHER" id="PTHR19367">
    <property type="entry name" value="T-CELL RECEPTOR ALPHA CHAIN V REGION"/>
    <property type="match status" value="1"/>
</dbReference>
<dbReference type="PANTHER" id="PTHR19367:SF18">
    <property type="entry name" value="T CELL RECEPTOR ALPHA VARIABLE 16"/>
    <property type="match status" value="1"/>
</dbReference>
<gene>
    <name evidence="8" type="ORF">NHX12_004280</name>
</gene>
<reference evidence="8" key="1">
    <citation type="submission" date="2022-07" db="EMBL/GenBank/DDBJ databases">
        <title>Chromosome-level genome of Muraenolepis orangiensis.</title>
        <authorList>
            <person name="Kim J."/>
        </authorList>
    </citation>
    <scope>NUCLEOTIDE SEQUENCE</scope>
    <source>
        <strain evidence="8">KU_S4_2022</strain>
        <tissue evidence="8">Muscle</tissue>
    </source>
</reference>
<name>A0A9Q0DU52_9TELE</name>
<keyword evidence="9" id="KW-1185">Reference proteome</keyword>
<dbReference type="SUPFAM" id="SSF48726">
    <property type="entry name" value="Immunoglobulin"/>
    <property type="match status" value="1"/>
</dbReference>
<dbReference type="AlphaFoldDB" id="A0A9Q0DU52"/>
<evidence type="ECO:0000256" key="6">
    <source>
        <dbReference type="SAM" id="SignalP"/>
    </source>
</evidence>
<dbReference type="EMBL" id="JANIIK010000111">
    <property type="protein sequence ID" value="KAJ3594975.1"/>
    <property type="molecule type" value="Genomic_DNA"/>
</dbReference>
<evidence type="ECO:0000256" key="2">
    <source>
        <dbReference type="ARBA" id="ARBA00023130"/>
    </source>
</evidence>
<comment type="caution">
    <text evidence="8">The sequence shown here is derived from an EMBL/GenBank/DDBJ whole genome shotgun (WGS) entry which is preliminary data.</text>
</comment>
<evidence type="ECO:0000256" key="3">
    <source>
        <dbReference type="ARBA" id="ARBA00023170"/>
    </source>
</evidence>
<dbReference type="InterPro" id="IPR036179">
    <property type="entry name" value="Ig-like_dom_sf"/>
</dbReference>
<accession>A0A9Q0DU52</accession>
<dbReference type="InterPro" id="IPR013783">
    <property type="entry name" value="Ig-like_fold"/>
</dbReference>
<dbReference type="InterPro" id="IPR013106">
    <property type="entry name" value="Ig_V-set"/>
</dbReference>
<dbReference type="GO" id="GO:0042101">
    <property type="term" value="C:T cell receptor complex"/>
    <property type="evidence" value="ECO:0007669"/>
    <property type="project" value="UniProtKB-KW"/>
</dbReference>
<keyword evidence="2" id="KW-1064">Adaptive immunity</keyword>
<keyword evidence="5" id="KW-1279">T cell receptor</keyword>
<feature type="signal peptide" evidence="6">
    <location>
        <begin position="1"/>
        <end position="19"/>
    </location>
</feature>
<proteinExistence type="predicted"/>
<keyword evidence="4" id="KW-0393">Immunoglobulin domain</keyword>
<feature type="chain" id="PRO_5040339944" description="Ig-like domain-containing protein" evidence="6">
    <location>
        <begin position="20"/>
        <end position="132"/>
    </location>
</feature>
<dbReference type="SMART" id="SM00406">
    <property type="entry name" value="IGv"/>
    <property type="match status" value="1"/>
</dbReference>